<gene>
    <name evidence="1" type="ORF">MEUPH1_LOCUS27264</name>
</gene>
<proteinExistence type="predicted"/>
<comment type="caution">
    <text evidence="1">The sequence shown here is derived from an EMBL/GenBank/DDBJ whole genome shotgun (WGS) entry which is preliminary data.</text>
</comment>
<name>A0AAV0XY59_9HEMI</name>
<organism evidence="1 2">
    <name type="scientific">Macrosiphum euphorbiae</name>
    <name type="common">potato aphid</name>
    <dbReference type="NCBI Taxonomy" id="13131"/>
    <lineage>
        <taxon>Eukaryota</taxon>
        <taxon>Metazoa</taxon>
        <taxon>Ecdysozoa</taxon>
        <taxon>Arthropoda</taxon>
        <taxon>Hexapoda</taxon>
        <taxon>Insecta</taxon>
        <taxon>Pterygota</taxon>
        <taxon>Neoptera</taxon>
        <taxon>Paraneoptera</taxon>
        <taxon>Hemiptera</taxon>
        <taxon>Sternorrhyncha</taxon>
        <taxon>Aphidomorpha</taxon>
        <taxon>Aphidoidea</taxon>
        <taxon>Aphididae</taxon>
        <taxon>Macrosiphini</taxon>
        <taxon>Macrosiphum</taxon>
    </lineage>
</organism>
<sequence length="144" mass="16484">MATPRTASMVRDWSVTDETDSDHNVLSFYVDLRTDRLPRVVSHRYNTKRADWAKFASCLCNQRAIIDRSNVDTYARTLVCAIQIAAAGSMPKAGAADRRPGKQSWWTVELTYAKKAMDRMRRLGLQRTDRPSYNQARNSYVAHI</sequence>
<protein>
    <submittedName>
        <fullName evidence="1">Uncharacterized protein</fullName>
    </submittedName>
</protein>
<keyword evidence="2" id="KW-1185">Reference proteome</keyword>
<dbReference type="AlphaFoldDB" id="A0AAV0XY59"/>
<reference evidence="1 2" key="1">
    <citation type="submission" date="2023-01" db="EMBL/GenBank/DDBJ databases">
        <authorList>
            <person name="Whitehead M."/>
        </authorList>
    </citation>
    <scope>NUCLEOTIDE SEQUENCE [LARGE SCALE GENOMIC DNA]</scope>
</reference>
<dbReference type="EMBL" id="CARXXK010001098">
    <property type="protein sequence ID" value="CAI6373525.1"/>
    <property type="molecule type" value="Genomic_DNA"/>
</dbReference>
<dbReference type="Proteomes" id="UP001160148">
    <property type="component" value="Unassembled WGS sequence"/>
</dbReference>
<evidence type="ECO:0000313" key="1">
    <source>
        <dbReference type="EMBL" id="CAI6373525.1"/>
    </source>
</evidence>
<evidence type="ECO:0000313" key="2">
    <source>
        <dbReference type="Proteomes" id="UP001160148"/>
    </source>
</evidence>
<accession>A0AAV0XY59</accession>